<comment type="caution">
    <text evidence="1">The sequence shown here is derived from an EMBL/GenBank/DDBJ whole genome shotgun (WGS) entry which is preliminary data.</text>
</comment>
<sequence>MSFSKLVNNYINMMIESFKKAKKSIIIVMKCLFLNKDVIERKLDKVF</sequence>
<dbReference type="EMBL" id="ARZA01000202">
    <property type="protein sequence ID" value="EOD00188.1"/>
    <property type="molecule type" value="Genomic_DNA"/>
</dbReference>
<gene>
    <name evidence="1" type="ORF">L21TH_1764</name>
</gene>
<protein>
    <submittedName>
        <fullName evidence="1">Uncharacterized protein</fullName>
    </submittedName>
</protein>
<reference evidence="1 2" key="1">
    <citation type="journal article" date="2015" name="Geomicrobiol. J.">
        <title>Caldisalinibacter kiritimatiensis gen. nov., sp. nov., a moderately thermohalophilic thiosulfate-reducing bacterium from a hypersaline microbial mat.</title>
        <authorList>
            <person name="Ben Hania W."/>
            <person name="Joseph M."/>
            <person name="Fiebig A."/>
            <person name="Bunk B."/>
            <person name="Klenk H.-P."/>
            <person name="Fardeau M.-L."/>
            <person name="Spring S."/>
        </authorList>
    </citation>
    <scope>NUCLEOTIDE SEQUENCE [LARGE SCALE GENOMIC DNA]</scope>
    <source>
        <strain evidence="1 2">L21-TH-D2</strain>
    </source>
</reference>
<keyword evidence="2" id="KW-1185">Reference proteome</keyword>
<organism evidence="1 2">
    <name type="scientific">Caldisalinibacter kiritimatiensis</name>
    <dbReference type="NCBI Taxonomy" id="1304284"/>
    <lineage>
        <taxon>Bacteria</taxon>
        <taxon>Bacillati</taxon>
        <taxon>Bacillota</taxon>
        <taxon>Tissierellia</taxon>
        <taxon>Tissierellales</taxon>
        <taxon>Thermohalobacteraceae</taxon>
        <taxon>Caldisalinibacter</taxon>
    </lineage>
</organism>
<accession>R1ASQ2</accession>
<evidence type="ECO:0000313" key="1">
    <source>
        <dbReference type="EMBL" id="EOD00188.1"/>
    </source>
</evidence>
<dbReference type="Proteomes" id="UP000013378">
    <property type="component" value="Unassembled WGS sequence"/>
</dbReference>
<evidence type="ECO:0000313" key="2">
    <source>
        <dbReference type="Proteomes" id="UP000013378"/>
    </source>
</evidence>
<name>R1ASQ2_9FIRM</name>
<proteinExistence type="predicted"/>
<dbReference type="STRING" id="1304284.L21TH_1764"/>
<dbReference type="AlphaFoldDB" id="R1ASQ2"/>